<feature type="compositionally biased region" description="Basic and acidic residues" evidence="1">
    <location>
        <begin position="488"/>
        <end position="500"/>
    </location>
</feature>
<accession>A0ABR3GKK6</accession>
<feature type="compositionally biased region" description="Low complexity" evidence="1">
    <location>
        <begin position="105"/>
        <end position="116"/>
    </location>
</feature>
<organism evidence="2 3">
    <name type="scientific">Discina gigas</name>
    <dbReference type="NCBI Taxonomy" id="1032678"/>
    <lineage>
        <taxon>Eukaryota</taxon>
        <taxon>Fungi</taxon>
        <taxon>Dikarya</taxon>
        <taxon>Ascomycota</taxon>
        <taxon>Pezizomycotina</taxon>
        <taxon>Pezizomycetes</taxon>
        <taxon>Pezizales</taxon>
        <taxon>Discinaceae</taxon>
        <taxon>Discina</taxon>
    </lineage>
</organism>
<comment type="caution">
    <text evidence="2">The sequence shown here is derived from an EMBL/GenBank/DDBJ whole genome shotgun (WGS) entry which is preliminary data.</text>
</comment>
<feature type="compositionally biased region" description="Polar residues" evidence="1">
    <location>
        <begin position="364"/>
        <end position="399"/>
    </location>
</feature>
<feature type="compositionally biased region" description="Acidic residues" evidence="1">
    <location>
        <begin position="196"/>
        <end position="212"/>
    </location>
</feature>
<dbReference type="Proteomes" id="UP001447188">
    <property type="component" value="Unassembled WGS sequence"/>
</dbReference>
<feature type="region of interest" description="Disordered" evidence="1">
    <location>
        <begin position="361"/>
        <end position="426"/>
    </location>
</feature>
<feature type="compositionally biased region" description="Basic and acidic residues" evidence="1">
    <location>
        <begin position="412"/>
        <end position="426"/>
    </location>
</feature>
<reference evidence="2 3" key="1">
    <citation type="submission" date="2024-02" db="EMBL/GenBank/DDBJ databases">
        <title>Discinaceae phylogenomics.</title>
        <authorList>
            <person name="Dirks A.C."/>
            <person name="James T.Y."/>
        </authorList>
    </citation>
    <scope>NUCLEOTIDE SEQUENCE [LARGE SCALE GENOMIC DNA]</scope>
    <source>
        <strain evidence="2 3">ACD0624</strain>
    </source>
</reference>
<feature type="compositionally biased region" description="Polar residues" evidence="1">
    <location>
        <begin position="591"/>
        <end position="601"/>
    </location>
</feature>
<evidence type="ECO:0000256" key="1">
    <source>
        <dbReference type="SAM" id="MobiDB-lite"/>
    </source>
</evidence>
<evidence type="ECO:0000313" key="3">
    <source>
        <dbReference type="Proteomes" id="UP001447188"/>
    </source>
</evidence>
<dbReference type="EMBL" id="JBBBZM010000050">
    <property type="protein sequence ID" value="KAL0636413.1"/>
    <property type="molecule type" value="Genomic_DNA"/>
</dbReference>
<keyword evidence="3" id="KW-1185">Reference proteome</keyword>
<feature type="compositionally biased region" description="Acidic residues" evidence="1">
    <location>
        <begin position="48"/>
        <end position="58"/>
    </location>
</feature>
<sequence length="812" mass="87528">MVADRSKIPVPASMLGRGGNITGRQAAPTPKSNGKPAIKKRRGFGLFSEDEGGEETEAESSRLSVSFSGNKSGFGELSKTKGRRMSVDGTDLYPTLPGAMSASFPVYTPPKKVTTPRNSRNSQLTTPKRSGRVSHRNTPYSTTTSRALQRAKASQSAVPGQEEDQLIGDTSYEEPSQPERKSPYSMHGAKDSSAQDYEEEKTDEDQSGDCLEEQVFKITPNKNIFSRTTTPVKTPTRPPKAATQSPPATGKKTWGQWLGDILPESVRKPVKAILGADSITPTKELIVGTPKKDAMDDEYSYTLPGSFGKSDYGNRPPPPMTLDYEHDAGNTSYGSEFDISKNFSGTPSRISTSGLFVYDKPASATKSTAPSKRSRRSTMSTPIKSNKTLPPISSLQKPNNFIERMRSAKKTNRYDPYARRSPMKKDKIQLTVEEEKELTPAEEVELVKQRQRERKIAALEDKYLMREALRAMGQVPDDEQMTDSDSEVLAKDKGKGRERSLSVSANLSATVEDVPEEVVSKTKLPIAPLSPPKSPTKKVRESPQSMPSRNLFESAAPVPSFLVGPGVDTSPGFTISDASPPAESPAISLGAPTTTWSFGSDTSDKENISSGPPPPPTMSHAQLPAPLTTSAQPPAVSGSLFGSQPAGGFGLGSPKESPAIGRQRSQAEKFAPKVSSSLRESRSAADYDDKENQAEKEDKENAEEGGSMKGGENELKKAGLSQQTTQGSNGFVKKGLKENAGVVNVGKNDVKVDVRAKIEALSTKQLASSVVWPLDSSFGSQAMKDAVTNMWPGRLTEYPAGFGDLFSQAVRV</sequence>
<feature type="compositionally biased region" description="Polar residues" evidence="1">
    <location>
        <begin position="720"/>
        <end position="729"/>
    </location>
</feature>
<feature type="compositionally biased region" description="Acidic residues" evidence="1">
    <location>
        <begin position="476"/>
        <end position="486"/>
    </location>
</feature>
<feature type="region of interest" description="Disordered" evidence="1">
    <location>
        <begin position="290"/>
        <end position="329"/>
    </location>
</feature>
<protein>
    <submittedName>
        <fullName evidence="2">Uncharacterized protein</fullName>
    </submittedName>
</protein>
<feature type="compositionally biased region" description="Polar residues" evidence="1">
    <location>
        <begin position="136"/>
        <end position="158"/>
    </location>
</feature>
<feature type="compositionally biased region" description="Polar residues" evidence="1">
    <location>
        <begin position="117"/>
        <end position="128"/>
    </location>
</feature>
<feature type="region of interest" description="Disordered" evidence="1">
    <location>
        <begin position="474"/>
        <end position="732"/>
    </location>
</feature>
<gene>
    <name evidence="2" type="ORF">Q9L58_004562</name>
</gene>
<feature type="compositionally biased region" description="Basic and acidic residues" evidence="1">
    <location>
        <begin position="679"/>
        <end position="699"/>
    </location>
</feature>
<evidence type="ECO:0000313" key="2">
    <source>
        <dbReference type="EMBL" id="KAL0636413.1"/>
    </source>
</evidence>
<feature type="region of interest" description="Disordered" evidence="1">
    <location>
        <begin position="1"/>
        <end position="255"/>
    </location>
</feature>
<feature type="compositionally biased region" description="Polar residues" evidence="1">
    <location>
        <begin position="62"/>
        <end position="71"/>
    </location>
</feature>
<proteinExistence type="predicted"/>
<feature type="compositionally biased region" description="Low complexity" evidence="1">
    <location>
        <begin position="227"/>
        <end position="243"/>
    </location>
</feature>
<name>A0ABR3GKK6_9PEZI</name>